<feature type="domain" description="Large ribosomal subunit protein uL11 N-terminal" evidence="4">
    <location>
        <begin position="7"/>
        <end position="60"/>
    </location>
</feature>
<dbReference type="GO" id="GO:0005840">
    <property type="term" value="C:ribosome"/>
    <property type="evidence" value="ECO:0007669"/>
    <property type="project" value="UniProtKB-KW"/>
</dbReference>
<reference evidence="5" key="1">
    <citation type="submission" date="2000-07" db="EMBL/GenBank/DDBJ databases">
        <title>The mitochondrial genome of the supposedly primitive protist, Naegleria gruberi.</title>
        <authorList>
            <person name="Burger G."/>
            <person name="Lang B.F."/>
            <person name="Nerad T.A."/>
            <person name="Gray M.W."/>
        </authorList>
    </citation>
    <scope>NUCLEOTIDE SEQUENCE</scope>
</reference>
<protein>
    <submittedName>
        <fullName evidence="5">Ribosomal protein L11</fullName>
    </submittedName>
</protein>
<comment type="similarity">
    <text evidence="1">Belongs to the universal ribosomal protein uL11 family.</text>
</comment>
<proteinExistence type="inferred from homology"/>
<dbReference type="GO" id="GO:1990904">
    <property type="term" value="C:ribonucleoprotein complex"/>
    <property type="evidence" value="ECO:0007669"/>
    <property type="project" value="UniProtKB-KW"/>
</dbReference>
<dbReference type="EMBL" id="AF288092">
    <property type="protein sequence ID" value="AAG17797.1"/>
    <property type="molecule type" value="Genomic_DNA"/>
</dbReference>
<dbReference type="Pfam" id="PF03946">
    <property type="entry name" value="Ribosomal_L11_N"/>
    <property type="match status" value="1"/>
</dbReference>
<name>Q9G8Q7_NAEGR</name>
<gene>
    <name evidence="5" type="primary">rpl11</name>
</gene>
<evidence type="ECO:0000256" key="1">
    <source>
        <dbReference type="ARBA" id="ARBA00010537"/>
    </source>
</evidence>
<dbReference type="SUPFAM" id="SSF54747">
    <property type="entry name" value="Ribosomal L11/L12e N-terminal domain"/>
    <property type="match status" value="1"/>
</dbReference>
<dbReference type="Gene3D" id="3.30.1550.10">
    <property type="entry name" value="Ribosomal protein L11/L12, N-terminal domain"/>
    <property type="match status" value="1"/>
</dbReference>
<keyword evidence="5" id="KW-0496">Mitochondrion</keyword>
<keyword evidence="3" id="KW-0687">Ribonucleoprotein</keyword>
<evidence type="ECO:0000313" key="5">
    <source>
        <dbReference type="EMBL" id="AAG17797.1"/>
    </source>
</evidence>
<dbReference type="InterPro" id="IPR020784">
    <property type="entry name" value="Ribosomal_uL11_N"/>
</dbReference>
<dbReference type="InterPro" id="IPR000911">
    <property type="entry name" value="Ribosomal_uL11"/>
</dbReference>
<dbReference type="SMART" id="SM00649">
    <property type="entry name" value="RL11"/>
    <property type="match status" value="1"/>
</dbReference>
<keyword evidence="2 5" id="KW-0689">Ribosomal protein</keyword>
<accession>Q9G8Q7</accession>
<dbReference type="GO" id="GO:0006412">
    <property type="term" value="P:translation"/>
    <property type="evidence" value="ECO:0007669"/>
    <property type="project" value="InterPro"/>
</dbReference>
<dbReference type="GeneID" id="800673"/>
<dbReference type="GO" id="GO:0003735">
    <property type="term" value="F:structural constituent of ribosome"/>
    <property type="evidence" value="ECO:0007669"/>
    <property type="project" value="InterPro"/>
</dbReference>
<evidence type="ECO:0000259" key="4">
    <source>
        <dbReference type="Pfam" id="PF03946"/>
    </source>
</evidence>
<dbReference type="RefSeq" id="NP_066519.1">
    <property type="nucleotide sequence ID" value="NC_002573.1"/>
</dbReference>
<evidence type="ECO:0000256" key="3">
    <source>
        <dbReference type="ARBA" id="ARBA00023274"/>
    </source>
</evidence>
<geneLocation type="mitochondrion" evidence="5"/>
<sequence>MKIQALIRLKILASQASSKEPVGPTLGQFGIPIMDFCNKFNGLTQKYFNDSPLNVVIYSYGSQKYDFIIKFPDFSFFIKRCFINFISFKKPGYLVFPMDKLFYITPYIVYEVLLYYSNTYLNNASVYIKDYKKLVHSLKSNGFILFSY</sequence>
<dbReference type="InterPro" id="IPR036796">
    <property type="entry name" value="Ribosomal_uL11_N_sf"/>
</dbReference>
<evidence type="ECO:0000256" key="2">
    <source>
        <dbReference type="ARBA" id="ARBA00022980"/>
    </source>
</evidence>
<dbReference type="HAMAP" id="MF_00736">
    <property type="entry name" value="Ribosomal_uL11"/>
    <property type="match status" value="1"/>
</dbReference>
<dbReference type="AlphaFoldDB" id="Q9G8Q7"/>
<organism evidence="5">
    <name type="scientific">Naegleria gruberi</name>
    <name type="common">Amoeba</name>
    <dbReference type="NCBI Taxonomy" id="5762"/>
    <lineage>
        <taxon>Eukaryota</taxon>
        <taxon>Discoba</taxon>
        <taxon>Heterolobosea</taxon>
        <taxon>Tetramitia</taxon>
        <taxon>Eutetramitia</taxon>
        <taxon>Vahlkampfiidae</taxon>
        <taxon>Naegleria</taxon>
    </lineage>
</organism>